<organism evidence="2 3">
    <name type="scientific">Drechmeria coniospora</name>
    <name type="common">Nematophagous fungus</name>
    <name type="synonym">Meria coniospora</name>
    <dbReference type="NCBI Taxonomy" id="98403"/>
    <lineage>
        <taxon>Eukaryota</taxon>
        <taxon>Fungi</taxon>
        <taxon>Dikarya</taxon>
        <taxon>Ascomycota</taxon>
        <taxon>Pezizomycotina</taxon>
        <taxon>Sordariomycetes</taxon>
        <taxon>Hypocreomycetidae</taxon>
        <taxon>Hypocreales</taxon>
        <taxon>Ophiocordycipitaceae</taxon>
        <taxon>Drechmeria</taxon>
    </lineage>
</organism>
<dbReference type="Proteomes" id="UP000076580">
    <property type="component" value="Chromosome 01"/>
</dbReference>
<reference evidence="2 3" key="1">
    <citation type="journal article" date="2016" name="Sci. Rep.">
        <title>Insights into Adaptations to a Near-Obligate Nematode Endoparasitic Lifestyle from the Finished Genome of Drechmeria coniospora.</title>
        <authorList>
            <person name="Zhang L."/>
            <person name="Zhou Z."/>
            <person name="Guo Q."/>
            <person name="Fokkens L."/>
            <person name="Miskei M."/>
            <person name="Pocsi I."/>
            <person name="Zhang W."/>
            <person name="Chen M."/>
            <person name="Wang L."/>
            <person name="Sun Y."/>
            <person name="Donzelli B.G."/>
            <person name="Gibson D.M."/>
            <person name="Nelson D.R."/>
            <person name="Luo J.G."/>
            <person name="Rep M."/>
            <person name="Liu H."/>
            <person name="Yang S."/>
            <person name="Wang J."/>
            <person name="Krasnoff S.B."/>
            <person name="Xu Y."/>
            <person name="Molnar I."/>
            <person name="Lin M."/>
        </authorList>
    </citation>
    <scope>NUCLEOTIDE SEQUENCE [LARGE SCALE GENOMIC DNA]</scope>
    <source>
        <strain evidence="2 3">ARSEF 6962</strain>
    </source>
</reference>
<dbReference type="AlphaFoldDB" id="A0A151GRR2"/>
<evidence type="ECO:0000313" key="3">
    <source>
        <dbReference type="Proteomes" id="UP000076580"/>
    </source>
</evidence>
<evidence type="ECO:0000256" key="1">
    <source>
        <dbReference type="SAM" id="MobiDB-lite"/>
    </source>
</evidence>
<gene>
    <name evidence="2" type="ORF">DCS_00875</name>
</gene>
<evidence type="ECO:0000313" key="2">
    <source>
        <dbReference type="EMBL" id="KYK59741.1"/>
    </source>
</evidence>
<sequence>MIGGEGIAKRAERIQGKRPVDSAGTRETSFDEATQAHVFVAKACAKRPGSLRQGLPMVQTSLEAKVRQQVGPKTRQLRHRSADDLCDGFKAYRLHACDLHGRCTGGQLFALDVHCMLGAVLRVELGEAREDAEWAFRKPKLTGSRNDGGSGKCTIWFETTAAAAAATLSPTTETADADG</sequence>
<dbReference type="InParanoid" id="A0A151GRR2"/>
<protein>
    <submittedName>
        <fullName evidence="2">Uncharacterized protein</fullName>
    </submittedName>
</protein>
<feature type="compositionally biased region" description="Basic and acidic residues" evidence="1">
    <location>
        <begin position="7"/>
        <end position="20"/>
    </location>
</feature>
<comment type="caution">
    <text evidence="2">The sequence shown here is derived from an EMBL/GenBank/DDBJ whole genome shotgun (WGS) entry which is preliminary data.</text>
</comment>
<name>A0A151GRR2_DRECN</name>
<dbReference type="RefSeq" id="XP_040659093.1">
    <property type="nucleotide sequence ID" value="XM_040798210.1"/>
</dbReference>
<keyword evidence="3" id="KW-1185">Reference proteome</keyword>
<dbReference type="EMBL" id="LAYC01000001">
    <property type="protein sequence ID" value="KYK59741.1"/>
    <property type="molecule type" value="Genomic_DNA"/>
</dbReference>
<feature type="region of interest" description="Disordered" evidence="1">
    <location>
        <begin position="1"/>
        <end position="29"/>
    </location>
</feature>
<proteinExistence type="predicted"/>
<dbReference type="GeneID" id="63713518"/>
<accession>A0A151GRR2</accession>